<name>A0A1V9Y647_ACHHY</name>
<feature type="domain" description="J" evidence="3">
    <location>
        <begin position="398"/>
        <end position="469"/>
    </location>
</feature>
<dbReference type="OrthoDB" id="66964at2759"/>
<dbReference type="InterPro" id="IPR029058">
    <property type="entry name" value="AB_hydrolase_fold"/>
</dbReference>
<dbReference type="InterPro" id="IPR018253">
    <property type="entry name" value="DnaJ_domain_CS"/>
</dbReference>
<dbReference type="AlphaFoldDB" id="A0A1V9Y647"/>
<gene>
    <name evidence="4" type="ORF">ACHHYP_16683</name>
</gene>
<organism evidence="4 5">
    <name type="scientific">Achlya hypogyna</name>
    <name type="common">Oomycete</name>
    <name type="synonym">Protoachlya hypogyna</name>
    <dbReference type="NCBI Taxonomy" id="1202772"/>
    <lineage>
        <taxon>Eukaryota</taxon>
        <taxon>Sar</taxon>
        <taxon>Stramenopiles</taxon>
        <taxon>Oomycota</taxon>
        <taxon>Saprolegniomycetes</taxon>
        <taxon>Saprolegniales</taxon>
        <taxon>Achlyaceae</taxon>
        <taxon>Achlya</taxon>
    </lineage>
</organism>
<dbReference type="Pfam" id="PF00226">
    <property type="entry name" value="DnaJ"/>
    <property type="match status" value="1"/>
</dbReference>
<evidence type="ECO:0000313" key="5">
    <source>
        <dbReference type="Proteomes" id="UP000243579"/>
    </source>
</evidence>
<dbReference type="Proteomes" id="UP000243579">
    <property type="component" value="Unassembled WGS sequence"/>
</dbReference>
<keyword evidence="5" id="KW-1185">Reference proteome</keyword>
<protein>
    <recommendedName>
        <fullName evidence="3">J domain-containing protein</fullName>
    </recommendedName>
</protein>
<feature type="region of interest" description="Disordered" evidence="1">
    <location>
        <begin position="1019"/>
        <end position="1042"/>
    </location>
</feature>
<keyword evidence="2" id="KW-0472">Membrane</keyword>
<dbReference type="InterPro" id="IPR036869">
    <property type="entry name" value="J_dom_sf"/>
</dbReference>
<dbReference type="Gene3D" id="3.40.50.1820">
    <property type="entry name" value="alpha/beta hydrolase"/>
    <property type="match status" value="1"/>
</dbReference>
<keyword evidence="2" id="KW-1133">Transmembrane helix</keyword>
<dbReference type="PROSITE" id="PS50076">
    <property type="entry name" value="DNAJ_2"/>
    <property type="match status" value="1"/>
</dbReference>
<dbReference type="PROSITE" id="PS00636">
    <property type="entry name" value="DNAJ_1"/>
    <property type="match status" value="1"/>
</dbReference>
<evidence type="ECO:0000256" key="1">
    <source>
        <dbReference type="SAM" id="MobiDB-lite"/>
    </source>
</evidence>
<dbReference type="SUPFAM" id="SSF53474">
    <property type="entry name" value="alpha/beta-Hydrolases"/>
    <property type="match status" value="1"/>
</dbReference>
<feature type="transmembrane region" description="Helical" evidence="2">
    <location>
        <begin position="870"/>
        <end position="893"/>
    </location>
</feature>
<comment type="caution">
    <text evidence="4">The sequence shown here is derived from an EMBL/GenBank/DDBJ whole genome shotgun (WGS) entry which is preliminary data.</text>
</comment>
<dbReference type="PRINTS" id="PR00625">
    <property type="entry name" value="JDOMAIN"/>
</dbReference>
<dbReference type="PANTHER" id="PTHR24074">
    <property type="entry name" value="CO-CHAPERONE PROTEIN DJLA"/>
    <property type="match status" value="1"/>
</dbReference>
<proteinExistence type="predicted"/>
<reference evidence="4 5" key="1">
    <citation type="journal article" date="2014" name="Genome Biol. Evol.">
        <title>The secreted proteins of Achlya hypogyna and Thraustotheca clavata identify the ancestral oomycete secretome and reveal gene acquisitions by horizontal gene transfer.</title>
        <authorList>
            <person name="Misner I."/>
            <person name="Blouin N."/>
            <person name="Leonard G."/>
            <person name="Richards T.A."/>
            <person name="Lane C.E."/>
        </authorList>
    </citation>
    <scope>NUCLEOTIDE SEQUENCE [LARGE SCALE GENOMIC DNA]</scope>
    <source>
        <strain evidence="4 5">ATCC 48635</strain>
    </source>
</reference>
<dbReference type="CDD" id="cd06257">
    <property type="entry name" value="DnaJ"/>
    <property type="match status" value="1"/>
</dbReference>
<dbReference type="SMART" id="SM00271">
    <property type="entry name" value="DnaJ"/>
    <property type="match status" value="1"/>
</dbReference>
<sequence length="1182" mass="127745">MSRWTGAGVPDALIAHAAVVCAAVASGDANRFLSEDPTALPYSVYYNLPPLVATDEFLLVETPDCLVCCVQVPAVGQQLIEITERQAVFQYGGRVHASFHRRATYIRSVLEELTDATKPLVFAGHSTAGSVAHLCLLETLYRHCCSDDLQFAVETIDAHHRRAEPAVLTPLLALDAELQLDLAMLLPQPSLAATVAQRFFSVGFGAPCVASANVLELFSAVGLPLQMVTVVNEFDCIPSIYNVAHATAVAAKTTTAFIAVSKATASLLRLFPAVERLDMEGSGRTLASSVYIKMTWAILATTSYVNKSWSILHKVFSQFLEQVLTPAWRDVQYVPIGAYAFMAKESFATTITTDSPAVAAALQAALDELSAHALWQHVMPAYLSQVLKRVDERHPEMDHYERLQVPRDASPQAIVAAYRSLALRWHPDRWARSSDPAELARAEHMFKLLAEAYEVLSDTAARAAYDRDLAHKGEKTATLSLDEALSIFQREVDRWEWALRPVMRSASNLFSTARAKLTPHRFEAGNHNNVFLDHKMRVARADSSITYVGRDELLPTDRVLPGRLSGRAAVSIVGGAVALGAGVALLLNAWTAYSAGMKRQRQAHTVNQMPAVYLERLLLDGGDDDASLEQLEEFYDCLDELELARLQLAAEDTFFDCLESTLSVCEDTEHRVVFPNGAAVRTPFGLGVVVDAALDGTYTVELPRLGMAFVHHAAVTRSGEAEIVGKQMQLEARRKALVALVVAKYNLHALPATSLLAVGADAAVDAGVKAAGGVALVKGMERLVPAVSASAAPLAVAAILVDIGREYVEYRAARKQHGKWTTAASERLLMQRFRLKAGYHVAGGTGAAAGATIGAYGISSGVGYWTGSAFLGPVGIAAATGAAVVGGMLGYFVGASAYNGSTRGYFSSLTRASDEIERLEHGAKVLFTEFDEAGVGHVPIADALALARKLCRAAALPEAPPAWAGPTVTWSTFWEWVSLEAVRKLEALEAAHDVAFSGGWWRKYLSYFTYAAPVDAKPQQSQSAPAGFSSAVVPPPTRERPTRSIHVEAAQLECLVDHDWLTKDDAFHLKTLMLSDDVGLQKCAQETIRTMQEAWEVESDCLISSAFSPEPVDDALVDAEAKATAPPHDEREFLDVMCSLLSETGLRRLLVEQGVDAPGASSRHDLHGLALTYLDESTLTDL</sequence>
<dbReference type="InterPro" id="IPR050817">
    <property type="entry name" value="DjlA_DnaK_co-chaperone"/>
</dbReference>
<evidence type="ECO:0000313" key="4">
    <source>
        <dbReference type="EMBL" id="OQR81179.1"/>
    </source>
</evidence>
<keyword evidence="2" id="KW-0812">Transmembrane</keyword>
<dbReference type="STRING" id="1202772.A0A1V9Y647"/>
<dbReference type="Gene3D" id="1.10.287.110">
    <property type="entry name" value="DnaJ domain"/>
    <property type="match status" value="1"/>
</dbReference>
<feature type="transmembrane region" description="Helical" evidence="2">
    <location>
        <begin position="568"/>
        <end position="593"/>
    </location>
</feature>
<dbReference type="InterPro" id="IPR001623">
    <property type="entry name" value="DnaJ_domain"/>
</dbReference>
<accession>A0A1V9Y647</accession>
<dbReference type="EMBL" id="JNBR01002830">
    <property type="protein sequence ID" value="OQR81179.1"/>
    <property type="molecule type" value="Genomic_DNA"/>
</dbReference>
<evidence type="ECO:0000256" key="2">
    <source>
        <dbReference type="SAM" id="Phobius"/>
    </source>
</evidence>
<evidence type="ECO:0000259" key="3">
    <source>
        <dbReference type="PROSITE" id="PS50076"/>
    </source>
</evidence>
<feature type="transmembrane region" description="Helical" evidence="2">
    <location>
        <begin position="837"/>
        <end position="858"/>
    </location>
</feature>
<dbReference type="SUPFAM" id="SSF46565">
    <property type="entry name" value="Chaperone J-domain"/>
    <property type="match status" value="1"/>
</dbReference>